<proteinExistence type="predicted"/>
<evidence type="ECO:0000256" key="1">
    <source>
        <dbReference type="SAM" id="SignalP"/>
    </source>
</evidence>
<protein>
    <submittedName>
        <fullName evidence="2">Uncharacterized protein</fullName>
    </submittedName>
</protein>
<feature type="signal peptide" evidence="1">
    <location>
        <begin position="1"/>
        <end position="22"/>
    </location>
</feature>
<reference evidence="2 3" key="1">
    <citation type="submission" date="2024-01" db="EMBL/GenBank/DDBJ databases">
        <title>The genomes of 5 underutilized Papilionoideae crops provide insights into root nodulation and disease resistanc.</title>
        <authorList>
            <person name="Jiang F."/>
        </authorList>
    </citation>
    <scope>NUCLEOTIDE SEQUENCE [LARGE SCALE GENOMIC DNA]</scope>
    <source>
        <strain evidence="2">JINMINGXINNONG_FW02</strain>
        <tissue evidence="2">Leaves</tissue>
    </source>
</reference>
<name>A0AAN9RT11_PHACN</name>
<keyword evidence="1" id="KW-0732">Signal</keyword>
<gene>
    <name evidence="2" type="ORF">VNO80_01595</name>
</gene>
<dbReference type="EMBL" id="JAYMYR010000001">
    <property type="protein sequence ID" value="KAK7382640.1"/>
    <property type="molecule type" value="Genomic_DNA"/>
</dbReference>
<keyword evidence="3" id="KW-1185">Reference proteome</keyword>
<organism evidence="2 3">
    <name type="scientific">Phaseolus coccineus</name>
    <name type="common">Scarlet runner bean</name>
    <name type="synonym">Phaseolus multiflorus</name>
    <dbReference type="NCBI Taxonomy" id="3886"/>
    <lineage>
        <taxon>Eukaryota</taxon>
        <taxon>Viridiplantae</taxon>
        <taxon>Streptophyta</taxon>
        <taxon>Embryophyta</taxon>
        <taxon>Tracheophyta</taxon>
        <taxon>Spermatophyta</taxon>
        <taxon>Magnoliopsida</taxon>
        <taxon>eudicotyledons</taxon>
        <taxon>Gunneridae</taxon>
        <taxon>Pentapetalae</taxon>
        <taxon>rosids</taxon>
        <taxon>fabids</taxon>
        <taxon>Fabales</taxon>
        <taxon>Fabaceae</taxon>
        <taxon>Papilionoideae</taxon>
        <taxon>50 kb inversion clade</taxon>
        <taxon>NPAAA clade</taxon>
        <taxon>indigoferoid/millettioid clade</taxon>
        <taxon>Phaseoleae</taxon>
        <taxon>Phaseolus</taxon>
    </lineage>
</organism>
<dbReference type="Proteomes" id="UP001374584">
    <property type="component" value="Unassembled WGS sequence"/>
</dbReference>
<sequence>MQQRFLFLVMLLPLILPQVVVASKVPLPNYRQDLDDKRPQREVIPWLRLVVIPLSLQRRVEDLLQEYLDRLLLNYATSNLDDVNSANEFKE</sequence>
<evidence type="ECO:0000313" key="3">
    <source>
        <dbReference type="Proteomes" id="UP001374584"/>
    </source>
</evidence>
<feature type="chain" id="PRO_5042820679" evidence="1">
    <location>
        <begin position="23"/>
        <end position="91"/>
    </location>
</feature>
<dbReference type="AlphaFoldDB" id="A0AAN9RT11"/>
<evidence type="ECO:0000313" key="2">
    <source>
        <dbReference type="EMBL" id="KAK7382640.1"/>
    </source>
</evidence>
<accession>A0AAN9RT11</accession>
<comment type="caution">
    <text evidence="2">The sequence shown here is derived from an EMBL/GenBank/DDBJ whole genome shotgun (WGS) entry which is preliminary data.</text>
</comment>